<dbReference type="Pfam" id="PF00324">
    <property type="entry name" value="AA_permease"/>
    <property type="match status" value="1"/>
</dbReference>
<dbReference type="InterPro" id="IPR004841">
    <property type="entry name" value="AA-permease/SLC12A_dom"/>
</dbReference>
<dbReference type="InterPro" id="IPR050524">
    <property type="entry name" value="APC_YAT"/>
</dbReference>
<feature type="domain" description="Amino acid permease/ SLC12A" evidence="6">
    <location>
        <begin position="1"/>
        <end position="91"/>
    </location>
</feature>
<dbReference type="AlphaFoldDB" id="A0A7R8ALA6"/>
<organism evidence="7 8">
    <name type="scientific">Aspergillus puulaauensis</name>
    <dbReference type="NCBI Taxonomy" id="1220207"/>
    <lineage>
        <taxon>Eukaryota</taxon>
        <taxon>Fungi</taxon>
        <taxon>Dikarya</taxon>
        <taxon>Ascomycota</taxon>
        <taxon>Pezizomycotina</taxon>
        <taxon>Eurotiomycetes</taxon>
        <taxon>Eurotiomycetidae</taxon>
        <taxon>Eurotiales</taxon>
        <taxon>Aspergillaceae</taxon>
        <taxon>Aspergillus</taxon>
    </lineage>
</organism>
<dbReference type="RefSeq" id="XP_041554721.1">
    <property type="nucleotide sequence ID" value="XM_041701880.1"/>
</dbReference>
<evidence type="ECO:0000256" key="2">
    <source>
        <dbReference type="ARBA" id="ARBA00022692"/>
    </source>
</evidence>
<feature type="transmembrane region" description="Helical" evidence="5">
    <location>
        <begin position="64"/>
        <end position="87"/>
    </location>
</feature>
<dbReference type="GO" id="GO:0016020">
    <property type="term" value="C:membrane"/>
    <property type="evidence" value="ECO:0007669"/>
    <property type="project" value="UniProtKB-SubCell"/>
</dbReference>
<proteinExistence type="predicted"/>
<evidence type="ECO:0000256" key="1">
    <source>
        <dbReference type="ARBA" id="ARBA00004141"/>
    </source>
</evidence>
<keyword evidence="3 5" id="KW-1133">Transmembrane helix</keyword>
<dbReference type="PANTHER" id="PTHR43341:SF15">
    <property type="entry name" value="GENERAL AMINO ACID PERMEASE AGP2"/>
    <property type="match status" value="1"/>
</dbReference>
<name>A0A7R8ALA6_9EURO</name>
<feature type="transmembrane region" description="Helical" evidence="5">
    <location>
        <begin position="37"/>
        <end position="58"/>
    </location>
</feature>
<dbReference type="GO" id="GO:0015171">
    <property type="term" value="F:amino acid transmembrane transporter activity"/>
    <property type="evidence" value="ECO:0007669"/>
    <property type="project" value="TreeGrafter"/>
</dbReference>
<evidence type="ECO:0000313" key="7">
    <source>
        <dbReference type="EMBL" id="BCS22527.1"/>
    </source>
</evidence>
<protein>
    <recommendedName>
        <fullName evidence="6">Amino acid permease/ SLC12A domain-containing protein</fullName>
    </recommendedName>
</protein>
<gene>
    <name evidence="7" type="ORF">APUU_30752S</name>
</gene>
<keyword evidence="4 5" id="KW-0472">Membrane</keyword>
<dbReference type="GeneID" id="64972532"/>
<feature type="non-terminal residue" evidence="7">
    <location>
        <position position="1"/>
    </location>
</feature>
<reference evidence="7" key="2">
    <citation type="submission" date="2021-02" db="EMBL/GenBank/DDBJ databases">
        <title>Aspergillus puulaauensis MK2 genome sequence.</title>
        <authorList>
            <person name="Futagami T."/>
            <person name="Mori K."/>
            <person name="Kadooka C."/>
            <person name="Tanaka T."/>
        </authorList>
    </citation>
    <scope>NUCLEOTIDE SEQUENCE</scope>
    <source>
        <strain evidence="7">MK2</strain>
    </source>
</reference>
<accession>A0A7R8ALA6</accession>
<evidence type="ECO:0000313" key="8">
    <source>
        <dbReference type="Proteomes" id="UP000654913"/>
    </source>
</evidence>
<evidence type="ECO:0000256" key="4">
    <source>
        <dbReference type="ARBA" id="ARBA00023136"/>
    </source>
</evidence>
<dbReference type="EMBL" id="AP024445">
    <property type="protein sequence ID" value="BCS22527.1"/>
    <property type="molecule type" value="Genomic_DNA"/>
</dbReference>
<dbReference type="OrthoDB" id="10062876at2759"/>
<evidence type="ECO:0000259" key="6">
    <source>
        <dbReference type="Pfam" id="PF00324"/>
    </source>
</evidence>
<keyword evidence="8" id="KW-1185">Reference proteome</keyword>
<dbReference type="PANTHER" id="PTHR43341">
    <property type="entry name" value="AMINO ACID PERMEASE"/>
    <property type="match status" value="1"/>
</dbReference>
<evidence type="ECO:0000256" key="3">
    <source>
        <dbReference type="ARBA" id="ARBA00022989"/>
    </source>
</evidence>
<dbReference type="KEGG" id="apuu:APUU_30752S"/>
<dbReference type="Proteomes" id="UP000654913">
    <property type="component" value="Chromosome 3"/>
</dbReference>
<keyword evidence="2 5" id="KW-0812">Transmembrane</keyword>
<reference evidence="7" key="1">
    <citation type="submission" date="2021-01" db="EMBL/GenBank/DDBJ databases">
        <authorList>
            <consortium name="Aspergillus puulaauensis MK2 genome sequencing consortium"/>
            <person name="Kazuki M."/>
            <person name="Futagami T."/>
        </authorList>
    </citation>
    <scope>NUCLEOTIDE SEQUENCE</scope>
    <source>
        <strain evidence="7">MK2</strain>
    </source>
</reference>
<evidence type="ECO:0000256" key="5">
    <source>
        <dbReference type="SAM" id="Phobius"/>
    </source>
</evidence>
<sequence>NWTVMSFTWIRFNAALKAQGIDRKTFLPSVSKFQPYAGYWAFFWAFIFLWVQGYAVFINGNWEISTFIFNYGIIALASVIGIGWKIFKRTSLCKSKDVDLVSGLEFFDALTEHYQQERDAAPVTVKDRIMAKVF</sequence>
<comment type="subcellular location">
    <subcellularLocation>
        <location evidence="1">Membrane</location>
        <topology evidence="1">Multi-pass membrane protein</topology>
    </subcellularLocation>
</comment>